<organism evidence="2 3">
    <name type="scientific">Reticulomyxa filosa</name>
    <dbReference type="NCBI Taxonomy" id="46433"/>
    <lineage>
        <taxon>Eukaryota</taxon>
        <taxon>Sar</taxon>
        <taxon>Rhizaria</taxon>
        <taxon>Retaria</taxon>
        <taxon>Foraminifera</taxon>
        <taxon>Monothalamids</taxon>
        <taxon>Reticulomyxidae</taxon>
        <taxon>Reticulomyxa</taxon>
    </lineage>
</organism>
<dbReference type="EMBL" id="ASPP01027587">
    <property type="protein sequence ID" value="ETO06008.1"/>
    <property type="molecule type" value="Genomic_DNA"/>
</dbReference>
<dbReference type="InterPro" id="IPR012674">
    <property type="entry name" value="Calycin"/>
</dbReference>
<feature type="transmembrane region" description="Helical" evidence="1">
    <location>
        <begin position="34"/>
        <end position="55"/>
    </location>
</feature>
<comment type="caution">
    <text evidence="2">The sequence shown here is derived from an EMBL/GenBank/DDBJ whole genome shotgun (WGS) entry which is preliminary data.</text>
</comment>
<dbReference type="SUPFAM" id="SSF50814">
    <property type="entry name" value="Lipocalins"/>
    <property type="match status" value="1"/>
</dbReference>
<name>X6LVQ1_RETFI</name>
<protein>
    <recommendedName>
        <fullName evidence="4">Cytosolic fatty-acid binding proteins domain-containing protein</fullName>
    </recommendedName>
</protein>
<keyword evidence="1" id="KW-1133">Transmembrane helix</keyword>
<dbReference type="Gene3D" id="2.40.128.20">
    <property type="match status" value="1"/>
</dbReference>
<gene>
    <name evidence="2" type="ORF">RFI_31390</name>
</gene>
<reference evidence="2 3" key="1">
    <citation type="journal article" date="2013" name="Curr. Biol.">
        <title>The Genome of the Foraminiferan Reticulomyxa filosa.</title>
        <authorList>
            <person name="Glockner G."/>
            <person name="Hulsmann N."/>
            <person name="Schleicher M."/>
            <person name="Noegel A.A."/>
            <person name="Eichinger L."/>
            <person name="Gallinger C."/>
            <person name="Pawlowski J."/>
            <person name="Sierra R."/>
            <person name="Euteneuer U."/>
            <person name="Pillet L."/>
            <person name="Moustafa A."/>
            <person name="Platzer M."/>
            <person name="Groth M."/>
            <person name="Szafranski K."/>
            <person name="Schliwa M."/>
        </authorList>
    </citation>
    <scope>NUCLEOTIDE SEQUENCE [LARGE SCALE GENOMIC DNA]</scope>
</reference>
<accession>X6LVQ1</accession>
<dbReference type="Proteomes" id="UP000023152">
    <property type="component" value="Unassembled WGS sequence"/>
</dbReference>
<evidence type="ECO:0000313" key="2">
    <source>
        <dbReference type="EMBL" id="ETO06008.1"/>
    </source>
</evidence>
<keyword evidence="1" id="KW-0472">Membrane</keyword>
<evidence type="ECO:0000256" key="1">
    <source>
        <dbReference type="SAM" id="Phobius"/>
    </source>
</evidence>
<sequence length="184" mass="21308">MAQAPETKTPTFTGTWDVESSENMDEYLDKSEGFRIFLFLYVMKCRHFYLLWLFLIGASWIIRKAAGVAGETNHLLHDPKEGVIRIRVNITGRPIFEYQIKLDGKTKVDYVDMDKKKITATATISEDGLVIREEQDRPESKESRWMTRELKDGKMISTFMNEAKKVSMKRIFKKKSDDSGLKLA</sequence>
<proteinExistence type="predicted"/>
<evidence type="ECO:0008006" key="4">
    <source>
        <dbReference type="Google" id="ProtNLM"/>
    </source>
</evidence>
<keyword evidence="3" id="KW-1185">Reference proteome</keyword>
<dbReference type="AlphaFoldDB" id="X6LVQ1"/>
<evidence type="ECO:0000313" key="3">
    <source>
        <dbReference type="Proteomes" id="UP000023152"/>
    </source>
</evidence>
<keyword evidence="1" id="KW-0812">Transmembrane</keyword>